<evidence type="ECO:0000313" key="2">
    <source>
        <dbReference type="WBParaSite" id="L893_g15506.t1"/>
    </source>
</evidence>
<name>A0A1I7YEL2_9BILA</name>
<dbReference type="AlphaFoldDB" id="A0A1I7YEL2"/>
<dbReference type="Proteomes" id="UP000095287">
    <property type="component" value="Unplaced"/>
</dbReference>
<sequence length="80" mass="9419">MPRLNHFGQPEKLDEVIPKQYRLLTSSSERVSLSLKDQKFRLLHYVIKADLSEKKRIVLVVLVTSLPQLFLLDKEDMRRA</sequence>
<reference evidence="2" key="1">
    <citation type="submission" date="2016-11" db="UniProtKB">
        <authorList>
            <consortium name="WormBaseParasite"/>
        </authorList>
    </citation>
    <scope>IDENTIFICATION</scope>
</reference>
<protein>
    <submittedName>
        <fullName evidence="2">FERM domain-containing protein</fullName>
    </submittedName>
</protein>
<organism evidence="1 2">
    <name type="scientific">Steinernema glaseri</name>
    <dbReference type="NCBI Taxonomy" id="37863"/>
    <lineage>
        <taxon>Eukaryota</taxon>
        <taxon>Metazoa</taxon>
        <taxon>Ecdysozoa</taxon>
        <taxon>Nematoda</taxon>
        <taxon>Chromadorea</taxon>
        <taxon>Rhabditida</taxon>
        <taxon>Tylenchina</taxon>
        <taxon>Panagrolaimomorpha</taxon>
        <taxon>Strongyloidoidea</taxon>
        <taxon>Steinernematidae</taxon>
        <taxon>Steinernema</taxon>
    </lineage>
</organism>
<accession>A0A1I7YEL2</accession>
<keyword evidence="1" id="KW-1185">Reference proteome</keyword>
<evidence type="ECO:0000313" key="1">
    <source>
        <dbReference type="Proteomes" id="UP000095287"/>
    </source>
</evidence>
<dbReference type="WBParaSite" id="L893_g15506.t1">
    <property type="protein sequence ID" value="L893_g15506.t1"/>
    <property type="gene ID" value="L893_g15506"/>
</dbReference>
<proteinExistence type="predicted"/>